<proteinExistence type="predicted"/>
<organism evidence="1 2">
    <name type="scientific">Hypoxylon rubiginosum</name>
    <dbReference type="NCBI Taxonomy" id="110542"/>
    <lineage>
        <taxon>Eukaryota</taxon>
        <taxon>Fungi</taxon>
        <taxon>Dikarya</taxon>
        <taxon>Ascomycota</taxon>
        <taxon>Pezizomycotina</taxon>
        <taxon>Sordariomycetes</taxon>
        <taxon>Xylariomycetidae</taxon>
        <taxon>Xylariales</taxon>
        <taxon>Hypoxylaceae</taxon>
        <taxon>Hypoxylon</taxon>
    </lineage>
</organism>
<protein>
    <submittedName>
        <fullName evidence="1">Uncharacterized protein</fullName>
    </submittedName>
</protein>
<keyword evidence="2" id="KW-1185">Reference proteome</keyword>
<dbReference type="EMBL" id="MU394372">
    <property type="protein sequence ID" value="KAI6082383.1"/>
    <property type="molecule type" value="Genomic_DNA"/>
</dbReference>
<gene>
    <name evidence="1" type="ORF">F4821DRAFT_216117</name>
</gene>
<name>A0ACC0CPT6_9PEZI</name>
<evidence type="ECO:0000313" key="1">
    <source>
        <dbReference type="EMBL" id="KAI6082383.1"/>
    </source>
</evidence>
<evidence type="ECO:0000313" key="2">
    <source>
        <dbReference type="Proteomes" id="UP001497680"/>
    </source>
</evidence>
<comment type="caution">
    <text evidence="1">The sequence shown here is derived from an EMBL/GenBank/DDBJ whole genome shotgun (WGS) entry which is preliminary data.</text>
</comment>
<reference evidence="1 2" key="1">
    <citation type="journal article" date="2022" name="New Phytol.">
        <title>Ecological generalism drives hyperdiversity of secondary metabolite gene clusters in xylarialean endophytes.</title>
        <authorList>
            <person name="Franco M.E.E."/>
            <person name="Wisecaver J.H."/>
            <person name="Arnold A.E."/>
            <person name="Ju Y.M."/>
            <person name="Slot J.C."/>
            <person name="Ahrendt S."/>
            <person name="Moore L.P."/>
            <person name="Eastman K.E."/>
            <person name="Scott K."/>
            <person name="Konkel Z."/>
            <person name="Mondo S.J."/>
            <person name="Kuo A."/>
            <person name="Hayes R.D."/>
            <person name="Haridas S."/>
            <person name="Andreopoulos B."/>
            <person name="Riley R."/>
            <person name="LaButti K."/>
            <person name="Pangilinan J."/>
            <person name="Lipzen A."/>
            <person name="Amirebrahimi M."/>
            <person name="Yan J."/>
            <person name="Adam C."/>
            <person name="Keymanesh K."/>
            <person name="Ng V."/>
            <person name="Louie K."/>
            <person name="Northen T."/>
            <person name="Drula E."/>
            <person name="Henrissat B."/>
            <person name="Hsieh H.M."/>
            <person name="Youens-Clark K."/>
            <person name="Lutzoni F."/>
            <person name="Miadlikowska J."/>
            <person name="Eastwood D.C."/>
            <person name="Hamelin R.C."/>
            <person name="Grigoriev I.V."/>
            <person name="U'Ren J.M."/>
        </authorList>
    </citation>
    <scope>NUCLEOTIDE SEQUENCE [LARGE SCALE GENOMIC DNA]</scope>
    <source>
        <strain evidence="1 2">ER1909</strain>
    </source>
</reference>
<dbReference type="Proteomes" id="UP001497680">
    <property type="component" value="Unassembled WGS sequence"/>
</dbReference>
<sequence length="790" mass="88804">MQVLNSPSREEVNAAHFAGSWMGIGIPSVRNAFRVSRFKTACWLCLLISSIPIHLLFNSTVFQTDRRESDFHMTIATEEFVNGGPFYPPGQSLVQGGFTSFFNTTQYGDILDSEYFYYDPTGQTPYGDAVNLTDYADKDSSAVKNISATASKAGRWTKLDAEECKQEYVNCNGLKEHRSLVMVINKPGGWIRNDMWHLLDNQTEYWARYVPPDQPNHLFFSAQCQMYAQRIFDRPTECENTCSAALGVSYNDDGENLLLLTQDWEFPFFNSNWEVQVNGTDTSVYHMLDGSPDSTYFSGSLFTSGLQPMTYNMSVQYCLAEPLERVCHIALSPTLLLAVTLCVIFKTVTAILVTVVLSRRNQAPLVTLGDAMESFIEKPDRITAGMCTIGQTEIRRAMRVRKAFLVPGPRQWQPLRRRRAAVIPWSVWLTSYLLFGIGISVCAYFYDQVSRNDIFGSFFESDQNAFLDMTFTFAEGVLLANSPQILLSICYLAYNNMFTRLQMAREWSLFSESYQGLRVTDPKGDQYSTYRLQLPYKYSIPLIAISIFLHWLLSNTIYLFVSLGGYYGTTGFISGDLVDPSLPPNTAIAVGYSGKSLLAMLVVSCVLITIPFILSFKRLPPNMVNIGSNSLAISAACHASVLSHAVKSRVDSLMVDSPFSSKLELPQTPRSPERLRTLLPGERFTDDPNGSSIEMQRLVTSSTRKSSHLSLASSSRLLLRRSEDSDSNMGDEQQISPFRKLARSKMRWGVVPMPPEWHAEHDNEDGVVEHLSFGVEEDDVKPPESGQYYA</sequence>
<accession>A0ACC0CPT6</accession>